<accession>A0AAD1HU30</accession>
<dbReference type="InterPro" id="IPR002525">
    <property type="entry name" value="Transp_IS110-like_N"/>
</dbReference>
<dbReference type="InterPro" id="IPR003346">
    <property type="entry name" value="Transposase_20"/>
</dbReference>
<dbReference type="GO" id="GO:0003677">
    <property type="term" value="F:DNA binding"/>
    <property type="evidence" value="ECO:0007669"/>
    <property type="project" value="InterPro"/>
</dbReference>
<dbReference type="PANTHER" id="PTHR33055:SF16">
    <property type="entry name" value="TRANSPOSASE FOR INSERTION SEQUENCE ELEMENT IS1547"/>
    <property type="match status" value="1"/>
</dbReference>
<feature type="domain" description="Transposase IS116/IS110/IS902 C-terminal" evidence="2">
    <location>
        <begin position="222"/>
        <end position="306"/>
    </location>
</feature>
<dbReference type="Pfam" id="PF02371">
    <property type="entry name" value="Transposase_20"/>
    <property type="match status" value="1"/>
</dbReference>
<organism evidence="3 4">
    <name type="scientific">Mycolicibacter terrae</name>
    <dbReference type="NCBI Taxonomy" id="1788"/>
    <lineage>
        <taxon>Bacteria</taxon>
        <taxon>Bacillati</taxon>
        <taxon>Actinomycetota</taxon>
        <taxon>Actinomycetes</taxon>
        <taxon>Mycobacteriales</taxon>
        <taxon>Mycobacteriaceae</taxon>
        <taxon>Mycolicibacter</taxon>
    </lineage>
</organism>
<gene>
    <name evidence="3" type="ORF">MTER_01300</name>
</gene>
<sequence>MVVIGTDVHKRTHTFVAVDEVGRKIADKAVPATTEGHLAALAWAKTTLGDDLLWGIEDCRNLSARLERDLLSTGQKVVRVAPKLMAHERAGARTRGKSDPINALAVARAVLRHPDLPVAGHDEVSRELKLLVDRREDLVAQRTATINRFLGRIHELDPAQSPKKGSLDRAKTQIALAAWLATVDGLLAELATDELGDIIRLTMTITALTQRITDTVQAVAPNLLALVGCGPLTAAKLVGETAGITRFKSEAAFACHSGTAPIPAWSGHTAGRVRLNRSGNRQLNAALYRIAITQARLTDSPGQIYYRKRLAQGDSTKEALRCLKRRLTRVVYNHLHADEKSRHPTPHAAAT</sequence>
<dbReference type="EMBL" id="AP022564">
    <property type="protein sequence ID" value="BBX20719.1"/>
    <property type="molecule type" value="Genomic_DNA"/>
</dbReference>
<dbReference type="PANTHER" id="PTHR33055">
    <property type="entry name" value="TRANSPOSASE FOR INSERTION SEQUENCE ELEMENT IS1111A"/>
    <property type="match status" value="1"/>
</dbReference>
<dbReference type="RefSeq" id="WP_085262294.1">
    <property type="nucleotide sequence ID" value="NZ_AP022564.1"/>
</dbReference>
<protein>
    <recommendedName>
        <fullName evidence="5">Transposase</fullName>
    </recommendedName>
</protein>
<dbReference type="NCBIfam" id="NF033542">
    <property type="entry name" value="transpos_IS110"/>
    <property type="match status" value="1"/>
</dbReference>
<dbReference type="GO" id="GO:0006313">
    <property type="term" value="P:DNA transposition"/>
    <property type="evidence" value="ECO:0007669"/>
    <property type="project" value="InterPro"/>
</dbReference>
<dbReference type="AlphaFoldDB" id="A0AAD1HU30"/>
<dbReference type="Pfam" id="PF01548">
    <property type="entry name" value="DEDD_Tnp_IS110"/>
    <property type="match status" value="1"/>
</dbReference>
<feature type="domain" description="Transposase IS110-like N-terminal" evidence="1">
    <location>
        <begin position="4"/>
        <end position="150"/>
    </location>
</feature>
<evidence type="ECO:0008006" key="5">
    <source>
        <dbReference type="Google" id="ProtNLM"/>
    </source>
</evidence>
<proteinExistence type="predicted"/>
<evidence type="ECO:0000313" key="4">
    <source>
        <dbReference type="Proteomes" id="UP000467636"/>
    </source>
</evidence>
<dbReference type="GO" id="GO:0004803">
    <property type="term" value="F:transposase activity"/>
    <property type="evidence" value="ECO:0007669"/>
    <property type="project" value="InterPro"/>
</dbReference>
<evidence type="ECO:0000259" key="1">
    <source>
        <dbReference type="Pfam" id="PF01548"/>
    </source>
</evidence>
<name>A0AAD1HU30_9MYCO</name>
<dbReference type="InterPro" id="IPR047650">
    <property type="entry name" value="Transpos_IS110"/>
</dbReference>
<reference evidence="3 4" key="1">
    <citation type="journal article" date="2019" name="Emerg. Microbes Infect.">
        <title>Comprehensive subspecies identification of 175 nontuberculous mycobacteria species based on 7547 genomic profiles.</title>
        <authorList>
            <person name="Matsumoto Y."/>
            <person name="Kinjo T."/>
            <person name="Motooka D."/>
            <person name="Nabeya D."/>
            <person name="Jung N."/>
            <person name="Uechi K."/>
            <person name="Horii T."/>
            <person name="Iida T."/>
            <person name="Fujita J."/>
            <person name="Nakamura S."/>
        </authorList>
    </citation>
    <scope>NUCLEOTIDE SEQUENCE [LARGE SCALE GENOMIC DNA]</scope>
    <source>
        <strain evidence="3 4">JCM 12143</strain>
    </source>
</reference>
<evidence type="ECO:0000313" key="3">
    <source>
        <dbReference type="EMBL" id="BBX20719.1"/>
    </source>
</evidence>
<evidence type="ECO:0000259" key="2">
    <source>
        <dbReference type="Pfam" id="PF02371"/>
    </source>
</evidence>
<keyword evidence="4" id="KW-1185">Reference proteome</keyword>
<dbReference type="Proteomes" id="UP000467636">
    <property type="component" value="Chromosome"/>
</dbReference>